<keyword evidence="4 5" id="KW-0408">Iron</keyword>
<sequence>MKVFIFLTVLAVTIFTPAKASYRSPAMGRAAAHSSASPSILSFCYNDVQSECRGQSHSVDARLENCNALYGKFGRIQGKLEQYANALIDTSFKYLTVSSYFGNFERNRMGLKRLYRKLSDEAWDDAKDLINFITLRGGEMHFDERPTYWNERRELQVNEHDLSELDRMSNVLDNYKMMADEAIKIQREVTKHADLDGSVAHYFEERFFERQTKTVHTLSGYVNDLKRFFSEADASLALFLFDEYLLKSV</sequence>
<dbReference type="PANTHER" id="PTHR11431">
    <property type="entry name" value="FERRITIN"/>
    <property type="match status" value="1"/>
</dbReference>
<dbReference type="GO" id="GO:0008198">
    <property type="term" value="F:ferrous iron binding"/>
    <property type="evidence" value="ECO:0007669"/>
    <property type="project" value="TreeGrafter"/>
</dbReference>
<evidence type="ECO:0000256" key="4">
    <source>
        <dbReference type="ARBA" id="ARBA00023004"/>
    </source>
</evidence>
<dbReference type="InterPro" id="IPR001519">
    <property type="entry name" value="Ferritin"/>
</dbReference>
<dbReference type="SUPFAM" id="SSF47240">
    <property type="entry name" value="Ferritin-like"/>
    <property type="match status" value="1"/>
</dbReference>
<proteinExistence type="inferred from homology"/>
<dbReference type="PANTHER" id="PTHR11431:SF51">
    <property type="entry name" value="FERRITIN"/>
    <property type="match status" value="1"/>
</dbReference>
<dbReference type="InterPro" id="IPR009078">
    <property type="entry name" value="Ferritin-like_SF"/>
</dbReference>
<dbReference type="RefSeq" id="XP_015513867.2">
    <property type="nucleotide sequence ID" value="XM_015658381.2"/>
</dbReference>
<feature type="binding site" evidence="5">
    <location>
        <position position="211"/>
    </location>
    <ligand>
        <name>Fe cation</name>
        <dbReference type="ChEBI" id="CHEBI:24875"/>
        <label>1</label>
    </ligand>
</feature>
<dbReference type="GO" id="GO:0008199">
    <property type="term" value="F:ferric iron binding"/>
    <property type="evidence" value="ECO:0007669"/>
    <property type="project" value="InterPro"/>
</dbReference>
<dbReference type="InParanoid" id="A0A6J0BI41"/>
<evidence type="ECO:0000256" key="7">
    <source>
        <dbReference type="SAM" id="SignalP"/>
    </source>
</evidence>
<keyword evidence="9" id="KW-1185">Reference proteome</keyword>
<dbReference type="CDD" id="cd01056">
    <property type="entry name" value="Euk_Ferritin"/>
    <property type="match status" value="1"/>
</dbReference>
<dbReference type="Proteomes" id="UP000829291">
    <property type="component" value="Chromosome 4"/>
</dbReference>
<protein>
    <recommendedName>
        <fullName evidence="6">Ferritin</fullName>
    </recommendedName>
</protein>
<gene>
    <name evidence="10 11" type="primary">LOC107219996</name>
</gene>
<feature type="domain" description="Ferritin-like diiron" evidence="8">
    <location>
        <begin position="70"/>
        <end position="229"/>
    </location>
</feature>
<dbReference type="GO" id="GO:0005737">
    <property type="term" value="C:cytoplasm"/>
    <property type="evidence" value="ECO:0007669"/>
    <property type="project" value="TreeGrafter"/>
</dbReference>
<reference evidence="10 11" key="1">
    <citation type="submission" date="2025-05" db="UniProtKB">
        <authorList>
            <consortium name="RefSeq"/>
        </authorList>
    </citation>
    <scope>IDENTIFICATION</scope>
    <source>
        <tissue evidence="10 11">Thorax and Abdomen</tissue>
    </source>
</reference>
<dbReference type="AlphaFoldDB" id="A0A6J0BI41"/>
<dbReference type="FunCoup" id="A0A6J0BI41">
    <property type="interactions" value="25"/>
</dbReference>
<dbReference type="PROSITE" id="PS50905">
    <property type="entry name" value="FERRITIN_LIKE"/>
    <property type="match status" value="1"/>
</dbReference>
<feature type="chain" id="PRO_5045019066" description="Ferritin" evidence="7">
    <location>
        <begin position="21"/>
        <end position="249"/>
    </location>
</feature>
<dbReference type="Gene3D" id="1.20.1260.10">
    <property type="match status" value="1"/>
</dbReference>
<dbReference type="GO" id="GO:0006826">
    <property type="term" value="P:iron ion transport"/>
    <property type="evidence" value="ECO:0007669"/>
    <property type="project" value="InterPro"/>
</dbReference>
<evidence type="ECO:0000313" key="10">
    <source>
        <dbReference type="RefSeq" id="XP_015513867.2"/>
    </source>
</evidence>
<dbReference type="RefSeq" id="XP_046592272.1">
    <property type="nucleotide sequence ID" value="XM_046736316.1"/>
</dbReference>
<dbReference type="GeneID" id="107219996"/>
<evidence type="ECO:0000313" key="9">
    <source>
        <dbReference type="Proteomes" id="UP000829291"/>
    </source>
</evidence>
<keyword evidence="3 5" id="KW-0479">Metal-binding</keyword>
<evidence type="ECO:0000256" key="5">
    <source>
        <dbReference type="PIRSR" id="PIRSR601519-1"/>
    </source>
</evidence>
<accession>A0A6J0BI41</accession>
<comment type="function">
    <text evidence="6">Stores iron in a soluble, non-toxic, readily available form. Important for iron homeostasis. Iron is taken up in the ferrous form and deposited as ferric hydroxides after oxidation.</text>
</comment>
<dbReference type="Pfam" id="PF00210">
    <property type="entry name" value="Ferritin"/>
    <property type="match status" value="1"/>
</dbReference>
<keyword evidence="2 6" id="KW-0409">Iron storage</keyword>
<dbReference type="OrthoDB" id="6363126at2759"/>
<dbReference type="InterPro" id="IPR012347">
    <property type="entry name" value="Ferritin-like"/>
</dbReference>
<dbReference type="InterPro" id="IPR009040">
    <property type="entry name" value="Ferritin-like_diiron"/>
</dbReference>
<feature type="signal peptide" evidence="7">
    <location>
        <begin position="1"/>
        <end position="20"/>
    </location>
</feature>
<keyword evidence="7" id="KW-0732">Signal</keyword>
<evidence type="ECO:0000256" key="6">
    <source>
        <dbReference type="RuleBase" id="RU361145"/>
    </source>
</evidence>
<evidence type="ECO:0000259" key="8">
    <source>
        <dbReference type="PROSITE" id="PS50905"/>
    </source>
</evidence>
<evidence type="ECO:0000313" key="11">
    <source>
        <dbReference type="RefSeq" id="XP_046592272.1"/>
    </source>
</evidence>
<dbReference type="InterPro" id="IPR008331">
    <property type="entry name" value="Ferritin_DPS_dom"/>
</dbReference>
<evidence type="ECO:0000256" key="2">
    <source>
        <dbReference type="ARBA" id="ARBA00022434"/>
    </source>
</evidence>
<dbReference type="GO" id="GO:0006879">
    <property type="term" value="P:intracellular iron ion homeostasis"/>
    <property type="evidence" value="ECO:0007669"/>
    <property type="project" value="UniProtKB-KW"/>
</dbReference>
<comment type="similarity">
    <text evidence="1 6">Belongs to the ferritin family.</text>
</comment>
<organism evidence="9 10">
    <name type="scientific">Neodiprion lecontei</name>
    <name type="common">Redheaded pine sawfly</name>
    <dbReference type="NCBI Taxonomy" id="441921"/>
    <lineage>
        <taxon>Eukaryota</taxon>
        <taxon>Metazoa</taxon>
        <taxon>Ecdysozoa</taxon>
        <taxon>Arthropoda</taxon>
        <taxon>Hexapoda</taxon>
        <taxon>Insecta</taxon>
        <taxon>Pterygota</taxon>
        <taxon>Neoptera</taxon>
        <taxon>Endopterygota</taxon>
        <taxon>Hymenoptera</taxon>
        <taxon>Tenthredinoidea</taxon>
        <taxon>Diprionidae</taxon>
        <taxon>Diprioninae</taxon>
        <taxon>Neodiprion</taxon>
    </lineage>
</organism>
<evidence type="ECO:0000256" key="3">
    <source>
        <dbReference type="ARBA" id="ARBA00022723"/>
    </source>
</evidence>
<evidence type="ECO:0000256" key="1">
    <source>
        <dbReference type="ARBA" id="ARBA00007513"/>
    </source>
</evidence>
<name>A0A6J0BI41_NEOLC</name>
<dbReference type="KEGG" id="nlo:107219996"/>